<evidence type="ECO:0000313" key="3">
    <source>
        <dbReference type="Proteomes" id="UP000542720"/>
    </source>
</evidence>
<dbReference type="SUPFAM" id="SSF141673">
    <property type="entry name" value="MOSC N-terminal domain-like"/>
    <property type="match status" value="1"/>
</dbReference>
<dbReference type="Pfam" id="PF03473">
    <property type="entry name" value="MOSC"/>
    <property type="match status" value="1"/>
</dbReference>
<dbReference type="PANTHER" id="PTHR14237">
    <property type="entry name" value="MOLYBDOPTERIN COFACTOR SULFURASE MOSC"/>
    <property type="match status" value="1"/>
</dbReference>
<dbReference type="PANTHER" id="PTHR14237:SF19">
    <property type="entry name" value="MITOCHONDRIAL AMIDOXIME REDUCING COMPONENT 1"/>
    <property type="match status" value="1"/>
</dbReference>
<dbReference type="RefSeq" id="WP_183089989.1">
    <property type="nucleotide sequence ID" value="NZ_JACJUD010000005.1"/>
</dbReference>
<organism evidence="2 3">
    <name type="scientific">Aquipseudomonas ullengensis</name>
    <dbReference type="NCBI Taxonomy" id="2759166"/>
    <lineage>
        <taxon>Bacteria</taxon>
        <taxon>Pseudomonadati</taxon>
        <taxon>Pseudomonadota</taxon>
        <taxon>Gammaproteobacteria</taxon>
        <taxon>Pseudomonadales</taxon>
        <taxon>Pseudomonadaceae</taxon>
        <taxon>Aquipseudomonas</taxon>
    </lineage>
</organism>
<dbReference type="Pfam" id="PF03476">
    <property type="entry name" value="MOSC_N"/>
    <property type="match status" value="1"/>
</dbReference>
<comment type="caution">
    <text evidence="2">The sequence shown here is derived from an EMBL/GenBank/DDBJ whole genome shotgun (WGS) entry which is preliminary data.</text>
</comment>
<dbReference type="InterPro" id="IPR005302">
    <property type="entry name" value="MoCF_Sase_C"/>
</dbReference>
<dbReference type="GO" id="GO:0030151">
    <property type="term" value="F:molybdenum ion binding"/>
    <property type="evidence" value="ECO:0007669"/>
    <property type="project" value="InterPro"/>
</dbReference>
<evidence type="ECO:0000313" key="2">
    <source>
        <dbReference type="EMBL" id="MBB2496450.1"/>
    </source>
</evidence>
<dbReference type="AlphaFoldDB" id="A0A7W4LNL0"/>
<dbReference type="PROSITE" id="PS51340">
    <property type="entry name" value="MOSC"/>
    <property type="match status" value="1"/>
</dbReference>
<dbReference type="SUPFAM" id="SSF50800">
    <property type="entry name" value="PK beta-barrel domain-like"/>
    <property type="match status" value="1"/>
</dbReference>
<accession>A0A7W4LNL0</accession>
<protein>
    <submittedName>
        <fullName evidence="2">MOSC domain-containing protein</fullName>
    </submittedName>
</protein>
<feature type="domain" description="MOSC" evidence="1">
    <location>
        <begin position="122"/>
        <end position="269"/>
    </location>
</feature>
<dbReference type="InterPro" id="IPR005303">
    <property type="entry name" value="MOCOS_middle"/>
</dbReference>
<dbReference type="EMBL" id="JACJUD010000005">
    <property type="protein sequence ID" value="MBB2496450.1"/>
    <property type="molecule type" value="Genomic_DNA"/>
</dbReference>
<dbReference type="GO" id="GO:0003824">
    <property type="term" value="F:catalytic activity"/>
    <property type="evidence" value="ECO:0007669"/>
    <property type="project" value="InterPro"/>
</dbReference>
<proteinExistence type="predicted"/>
<dbReference type="GO" id="GO:0030170">
    <property type="term" value="F:pyridoxal phosphate binding"/>
    <property type="evidence" value="ECO:0007669"/>
    <property type="project" value="InterPro"/>
</dbReference>
<dbReference type="Proteomes" id="UP000542720">
    <property type="component" value="Unassembled WGS sequence"/>
</dbReference>
<evidence type="ECO:0000259" key="1">
    <source>
        <dbReference type="PROSITE" id="PS51340"/>
    </source>
</evidence>
<reference evidence="2 3" key="1">
    <citation type="submission" date="2020-08" db="EMBL/GenBank/DDBJ databases">
        <authorList>
            <person name="Kim C.M."/>
        </authorList>
    </citation>
    <scope>NUCLEOTIDE SEQUENCE [LARGE SCALE GENOMIC DNA]</scope>
    <source>
        <strain evidence="2 3">UL070</strain>
    </source>
</reference>
<name>A0A7W4LNL0_9GAMM</name>
<dbReference type="InterPro" id="IPR011037">
    <property type="entry name" value="Pyrv_Knase-like_insert_dom_sf"/>
</dbReference>
<gene>
    <name evidence="2" type="ORF">H3H51_15590</name>
</gene>
<sequence>MLLMQLAALYRYPLKSGQAERLERVNLEALGLAGDRRWMLVEEATGRFLTQRLLPQMGRISALYNAAGGLTLNAPGCTRLDVALPEPDAELRGVTVWRDSLRVPDAGDAAAEWLSRFIGRACRLVQVPESRARQVDTGYAQVGDKVAFADGFPLLLIGQASLDDLSARVGRPLEMLRFRPNLVVQGSAPYAEDSWKRIRIGGVEFDVAKGCSRCILTTLDPQTGERSADREPLTTLKTYREREGDVYFGQNLLPRGVGELRQGMAVEVLE</sequence>
<keyword evidence="3" id="KW-1185">Reference proteome</keyword>